<gene>
    <name evidence="7" type="ORF">RM190_09445</name>
</gene>
<evidence type="ECO:0000256" key="5">
    <source>
        <dbReference type="ARBA" id="ARBA00023239"/>
    </source>
</evidence>
<dbReference type="Gene3D" id="3.90.1150.10">
    <property type="entry name" value="Aspartate Aminotransferase, domain 1"/>
    <property type="match status" value="1"/>
</dbReference>
<dbReference type="InterPro" id="IPR010977">
    <property type="entry name" value="Aromatic_deC"/>
</dbReference>
<accession>A0ABU3ED61</accession>
<dbReference type="PANTHER" id="PTHR11999:SF70">
    <property type="entry name" value="MIP05841P"/>
    <property type="match status" value="1"/>
</dbReference>
<keyword evidence="8" id="KW-1185">Reference proteome</keyword>
<dbReference type="SUPFAM" id="SSF53383">
    <property type="entry name" value="PLP-dependent transferases"/>
    <property type="match status" value="1"/>
</dbReference>
<dbReference type="EMBL" id="JAVRQI010000006">
    <property type="protein sequence ID" value="MDT1062080.1"/>
    <property type="molecule type" value="Genomic_DNA"/>
</dbReference>
<name>A0ABU3ED61_9RHOB</name>
<dbReference type="InterPro" id="IPR015421">
    <property type="entry name" value="PyrdxlP-dep_Trfase_major"/>
</dbReference>
<keyword evidence="4 6" id="KW-0663">Pyridoxal phosphate</keyword>
<dbReference type="InterPro" id="IPR002129">
    <property type="entry name" value="PyrdxlP-dep_de-COase"/>
</dbReference>
<evidence type="ECO:0000313" key="8">
    <source>
        <dbReference type="Proteomes" id="UP001251085"/>
    </source>
</evidence>
<dbReference type="Pfam" id="PF00282">
    <property type="entry name" value="Pyridoxal_deC"/>
    <property type="match status" value="1"/>
</dbReference>
<evidence type="ECO:0000256" key="3">
    <source>
        <dbReference type="ARBA" id="ARBA00022793"/>
    </source>
</evidence>
<sequence>MKVETWTPAPWGPDGESLDPVDWDGFARAAHDAVDRAILRTRNLRDRPVWRPLPDTARVALRQPLPQEPSPLTAVLDETWDHVMDHPMGNTHPRFWMWYMGASSLTGALADFLAAVDGSNLGGGAHAAAEVERQVIDWLKEIVGFPSSASGTLTSGGSAANLIGLVVARNRSAGIDLREAGIVALPRPLRFYASDQVHGCHQKAVEIMGLGNRALRRIQTGEDCRLDPVALAEAIAEDRAAGWQPACVIATAGTVNSGAIDPLPAIADLCAQQGLWLHVDGCIGALARLSPGHRHLLVGIERADSLALDPHKSLHVPFEAGCALVRDPVAHLGSFALHSEYLDPAARGIAAGGWLFDYGLQTSRGFRALKVWMMLKEHGAARFGRIIGRNIDQAHRLAARIDSKPRMTRLDPVTLDIVCFRYDPGGLGPEALAELNIEIMMRLQEAGIAAFSDTTLHGQHWLRAAICNHRTTDADLDMAIAALIAIGDQLSGLGEAESRAQWRTTPAR</sequence>
<dbReference type="RefSeq" id="WP_311759178.1">
    <property type="nucleotide sequence ID" value="NZ_JAVRQI010000006.1"/>
</dbReference>
<dbReference type="PANTHER" id="PTHR11999">
    <property type="entry name" value="GROUP II PYRIDOXAL-5-PHOSPHATE DECARBOXYLASE"/>
    <property type="match status" value="1"/>
</dbReference>
<evidence type="ECO:0000313" key="7">
    <source>
        <dbReference type="EMBL" id="MDT1062080.1"/>
    </source>
</evidence>
<keyword evidence="3" id="KW-0210">Decarboxylase</keyword>
<proteinExistence type="inferred from homology"/>
<comment type="cofactor">
    <cofactor evidence="1 6">
        <name>pyridoxal 5'-phosphate</name>
        <dbReference type="ChEBI" id="CHEBI:597326"/>
    </cofactor>
</comment>
<evidence type="ECO:0000256" key="2">
    <source>
        <dbReference type="ARBA" id="ARBA00009533"/>
    </source>
</evidence>
<dbReference type="InterPro" id="IPR015422">
    <property type="entry name" value="PyrdxlP-dep_Trfase_small"/>
</dbReference>
<evidence type="ECO:0000256" key="4">
    <source>
        <dbReference type="ARBA" id="ARBA00022898"/>
    </source>
</evidence>
<comment type="caution">
    <text evidence="7">The sequence shown here is derived from an EMBL/GenBank/DDBJ whole genome shotgun (WGS) entry which is preliminary data.</text>
</comment>
<dbReference type="Gene3D" id="1.20.1340.10">
    <property type="entry name" value="dopa decarboxylase, N-terminal domain"/>
    <property type="match status" value="1"/>
</dbReference>
<comment type="similarity">
    <text evidence="2 6">Belongs to the group II decarboxylase family.</text>
</comment>
<dbReference type="InterPro" id="IPR015424">
    <property type="entry name" value="PyrdxlP-dep_Trfase"/>
</dbReference>
<organism evidence="7 8">
    <name type="scientific">Paracoccus broussonetiae</name>
    <dbReference type="NCBI Taxonomy" id="3075834"/>
    <lineage>
        <taxon>Bacteria</taxon>
        <taxon>Pseudomonadati</taxon>
        <taxon>Pseudomonadota</taxon>
        <taxon>Alphaproteobacteria</taxon>
        <taxon>Rhodobacterales</taxon>
        <taxon>Paracoccaceae</taxon>
        <taxon>Paracoccus</taxon>
    </lineage>
</organism>
<keyword evidence="5 6" id="KW-0456">Lyase</keyword>
<dbReference type="Gene3D" id="3.40.640.10">
    <property type="entry name" value="Type I PLP-dependent aspartate aminotransferase-like (Major domain)"/>
    <property type="match status" value="1"/>
</dbReference>
<dbReference type="Proteomes" id="UP001251085">
    <property type="component" value="Unassembled WGS sequence"/>
</dbReference>
<evidence type="ECO:0000256" key="1">
    <source>
        <dbReference type="ARBA" id="ARBA00001933"/>
    </source>
</evidence>
<dbReference type="PRINTS" id="PR00800">
    <property type="entry name" value="YHDCRBOXLASE"/>
</dbReference>
<reference evidence="8" key="1">
    <citation type="submission" date="2023-07" db="EMBL/GenBank/DDBJ databases">
        <title>Characterization of two Paracoccaceae strains isolated from Phycosphere and proposal of Xinfangfangia lacusdiani sp. nov.</title>
        <authorList>
            <person name="Deng Y."/>
            <person name="Zhang Y.Q."/>
        </authorList>
    </citation>
    <scope>NUCLEOTIDE SEQUENCE [LARGE SCALE GENOMIC DNA]</scope>
    <source>
        <strain evidence="8">CPCC 101403</strain>
    </source>
</reference>
<protein>
    <submittedName>
        <fullName evidence="7">Pyridoxal-dependent decarboxylase</fullName>
    </submittedName>
</protein>
<evidence type="ECO:0000256" key="6">
    <source>
        <dbReference type="RuleBase" id="RU000382"/>
    </source>
</evidence>